<proteinExistence type="predicted"/>
<evidence type="ECO:0000313" key="1">
    <source>
        <dbReference type="EMBL" id="JAD85532.1"/>
    </source>
</evidence>
<accession>A0A0A9DP51</accession>
<sequence length="68" mass="8139">MIYLTFNQVINHALYDFVRFFNFYDTVLNRLWQTMCMLGPRRSVDVFIGPSFCCNKFLTDNVQLFSNL</sequence>
<name>A0A0A9DP51_ARUDO</name>
<dbReference type="AlphaFoldDB" id="A0A0A9DP51"/>
<dbReference type="EMBL" id="GBRH01212363">
    <property type="protein sequence ID" value="JAD85532.1"/>
    <property type="molecule type" value="Transcribed_RNA"/>
</dbReference>
<organism evidence="1">
    <name type="scientific">Arundo donax</name>
    <name type="common">Giant reed</name>
    <name type="synonym">Donax arundinaceus</name>
    <dbReference type="NCBI Taxonomy" id="35708"/>
    <lineage>
        <taxon>Eukaryota</taxon>
        <taxon>Viridiplantae</taxon>
        <taxon>Streptophyta</taxon>
        <taxon>Embryophyta</taxon>
        <taxon>Tracheophyta</taxon>
        <taxon>Spermatophyta</taxon>
        <taxon>Magnoliopsida</taxon>
        <taxon>Liliopsida</taxon>
        <taxon>Poales</taxon>
        <taxon>Poaceae</taxon>
        <taxon>PACMAD clade</taxon>
        <taxon>Arundinoideae</taxon>
        <taxon>Arundineae</taxon>
        <taxon>Arundo</taxon>
    </lineage>
</organism>
<protein>
    <submittedName>
        <fullName evidence="1">Uncharacterized protein</fullName>
    </submittedName>
</protein>
<reference evidence="1" key="1">
    <citation type="submission" date="2014-09" db="EMBL/GenBank/DDBJ databases">
        <authorList>
            <person name="Magalhaes I.L.F."/>
            <person name="Oliveira U."/>
            <person name="Santos F.R."/>
            <person name="Vidigal T.H.D.A."/>
            <person name="Brescovit A.D."/>
            <person name="Santos A.J."/>
        </authorList>
    </citation>
    <scope>NUCLEOTIDE SEQUENCE</scope>
    <source>
        <tissue evidence="1">Shoot tissue taken approximately 20 cm above the soil surface</tissue>
    </source>
</reference>
<reference evidence="1" key="2">
    <citation type="journal article" date="2015" name="Data Brief">
        <title>Shoot transcriptome of the giant reed, Arundo donax.</title>
        <authorList>
            <person name="Barrero R.A."/>
            <person name="Guerrero F.D."/>
            <person name="Moolhuijzen P."/>
            <person name="Goolsby J.A."/>
            <person name="Tidwell J."/>
            <person name="Bellgard S.E."/>
            <person name="Bellgard M.I."/>
        </authorList>
    </citation>
    <scope>NUCLEOTIDE SEQUENCE</scope>
    <source>
        <tissue evidence="1">Shoot tissue taken approximately 20 cm above the soil surface</tissue>
    </source>
</reference>